<dbReference type="GO" id="GO:0005737">
    <property type="term" value="C:cytoplasm"/>
    <property type="evidence" value="ECO:0007669"/>
    <property type="project" value="UniProtKB-SubCell"/>
</dbReference>
<dbReference type="InterPro" id="IPR051841">
    <property type="entry name" value="MT-Golgi_org_protein"/>
</dbReference>
<keyword evidence="3" id="KW-0597">Phosphoprotein</keyword>
<feature type="region of interest" description="Disordered" evidence="6">
    <location>
        <begin position="525"/>
        <end position="562"/>
    </location>
</feature>
<comment type="subcellular location">
    <subcellularLocation>
        <location evidence="1">Cytoplasm</location>
    </subcellularLocation>
</comment>
<evidence type="ECO:0000256" key="3">
    <source>
        <dbReference type="ARBA" id="ARBA00022553"/>
    </source>
</evidence>
<evidence type="ECO:0000256" key="2">
    <source>
        <dbReference type="ARBA" id="ARBA00022490"/>
    </source>
</evidence>
<evidence type="ECO:0000256" key="4">
    <source>
        <dbReference type="ARBA" id="ARBA00023054"/>
    </source>
</evidence>
<keyword evidence="4 5" id="KW-0175">Coiled coil</keyword>
<evidence type="ECO:0000256" key="6">
    <source>
        <dbReference type="SAM" id="MobiDB-lite"/>
    </source>
</evidence>
<dbReference type="PANTHER" id="PTHR18902:SF24">
    <property type="entry name" value="NUCLEAR MITOTIC APPARATUS PROTEIN 1"/>
    <property type="match status" value="1"/>
</dbReference>
<feature type="compositionally biased region" description="Low complexity" evidence="6">
    <location>
        <begin position="603"/>
        <end position="622"/>
    </location>
</feature>
<keyword evidence="7" id="KW-1185">Reference proteome</keyword>
<dbReference type="GO" id="GO:0005876">
    <property type="term" value="C:spindle microtubule"/>
    <property type="evidence" value="ECO:0007669"/>
    <property type="project" value="TreeGrafter"/>
</dbReference>
<keyword evidence="2" id="KW-0963">Cytoplasm</keyword>
<dbReference type="KEGG" id="char:105904349"/>
<organism evidence="7 8">
    <name type="scientific">Clupea harengus</name>
    <name type="common">Atlantic herring</name>
    <dbReference type="NCBI Taxonomy" id="7950"/>
    <lineage>
        <taxon>Eukaryota</taxon>
        <taxon>Metazoa</taxon>
        <taxon>Chordata</taxon>
        <taxon>Craniata</taxon>
        <taxon>Vertebrata</taxon>
        <taxon>Euteleostomi</taxon>
        <taxon>Actinopterygii</taxon>
        <taxon>Neopterygii</taxon>
        <taxon>Teleostei</taxon>
        <taxon>Clupei</taxon>
        <taxon>Clupeiformes</taxon>
        <taxon>Clupeoidei</taxon>
        <taxon>Clupeidae</taxon>
        <taxon>Clupea</taxon>
    </lineage>
</organism>
<sequence>MENKRLLHCSPIPPKQDTPQYQVSRLRRWFIQDAQTREELDEKLSTCKSTIREKESQVTQLQHLLQKVRRDQSEQEVQHNTTLQELQDKNDGLLQRLHHGVKLSQDLKTSNVQKDKRVDDLTKEIRLLSTQVRELAGQVAFLQQQIMQLQEAELQISSREQELEQELSQALQHQEFVGEQLEIERGKVSVLKEELMEARAQLCNHGEVMGPIMEVDNLQQEVRQLQAKLQESEQRAELRMQVRLQEWEESEQRAALRMQEWEESEQQAELRVQALRREMETLQTLNSTLQRENSATHRLNHALQQQLDKERICQKEERQQVRKREERGRIQDFSTDSFILDDSLKSTSTPMVRGSRRLALKRGSEETLYYTPMGPHQTSLKLTSSAQHRRTMQNESSSLQSSTEPDITTATAATSNHLLNLPGYRRNSAAPTGASSAFCVGIENEPETGVDWQRIAELQRRNKNYPQHLKSSYTLETMQGVGAPSVLMSEEGVRLGDPSETLRRASTLPGQPQASLGSHRLSLHPAKRPATNQDPASPKVKRQATGVSRPMTPKDSLANQNSPLKSLAERRESMMFCITNTPPKRVCLLRRGLTKLRNSPRKSPASSSAPQHSPHASKNLML</sequence>
<dbReference type="RefSeq" id="XP_012687681.2">
    <property type="nucleotide sequence ID" value="XM_012832227.3"/>
</dbReference>
<feature type="coiled-coil region" evidence="5">
    <location>
        <begin position="37"/>
        <end position="71"/>
    </location>
</feature>
<dbReference type="GO" id="GO:0005813">
    <property type="term" value="C:centrosome"/>
    <property type="evidence" value="ECO:0007669"/>
    <property type="project" value="TreeGrafter"/>
</dbReference>
<evidence type="ECO:0000256" key="5">
    <source>
        <dbReference type="SAM" id="Coils"/>
    </source>
</evidence>
<reference evidence="8" key="1">
    <citation type="submission" date="2025-08" db="UniProtKB">
        <authorList>
            <consortium name="RefSeq"/>
        </authorList>
    </citation>
    <scope>IDENTIFICATION</scope>
</reference>
<dbReference type="Proteomes" id="UP000515152">
    <property type="component" value="Chromosome 13"/>
</dbReference>
<evidence type="ECO:0000256" key="1">
    <source>
        <dbReference type="ARBA" id="ARBA00004496"/>
    </source>
</evidence>
<dbReference type="GO" id="GO:0000922">
    <property type="term" value="C:spindle pole"/>
    <property type="evidence" value="ECO:0007669"/>
    <property type="project" value="TreeGrafter"/>
</dbReference>
<dbReference type="GO" id="GO:0008017">
    <property type="term" value="F:microtubule binding"/>
    <property type="evidence" value="ECO:0007669"/>
    <property type="project" value="TreeGrafter"/>
</dbReference>
<dbReference type="OrthoDB" id="2436455at2759"/>
<accession>A0A6P3W240</accession>
<evidence type="ECO:0000313" key="8">
    <source>
        <dbReference type="RefSeq" id="XP_012687681.2"/>
    </source>
</evidence>
<dbReference type="AlphaFoldDB" id="A0A6P3W240"/>
<protein>
    <submittedName>
        <fullName evidence="8">Nuclear mitotic apparatus protein 1-like</fullName>
    </submittedName>
</protein>
<feature type="region of interest" description="Disordered" evidence="6">
    <location>
        <begin position="597"/>
        <end position="622"/>
    </location>
</feature>
<dbReference type="PANTHER" id="PTHR18902">
    <property type="entry name" value="NUCLEAR MITOTIC APPARATUS PROTEIN 1-RELATED"/>
    <property type="match status" value="1"/>
</dbReference>
<proteinExistence type="predicted"/>
<feature type="coiled-coil region" evidence="5">
    <location>
        <begin position="118"/>
        <end position="292"/>
    </location>
</feature>
<evidence type="ECO:0000313" key="7">
    <source>
        <dbReference type="Proteomes" id="UP000515152"/>
    </source>
</evidence>
<dbReference type="GO" id="GO:0000132">
    <property type="term" value="P:establishment of mitotic spindle orientation"/>
    <property type="evidence" value="ECO:0007669"/>
    <property type="project" value="TreeGrafter"/>
</dbReference>
<gene>
    <name evidence="8" type="primary">LOC105904349</name>
</gene>
<dbReference type="GeneID" id="105904349"/>
<name>A0A6P3W240_CLUHA</name>